<evidence type="ECO:0000313" key="1">
    <source>
        <dbReference type="EMBL" id="PZN71291.1"/>
    </source>
</evidence>
<reference evidence="1 2" key="1">
    <citation type="journal article" date="2018" name="Aquat. Microb. Ecol.">
        <title>Gammaproteobacterial methanotrophs dominate.</title>
        <authorList>
            <person name="Rissanen A.J."/>
            <person name="Saarenheimo J."/>
            <person name="Tiirola M."/>
            <person name="Peura S."/>
            <person name="Aalto S.L."/>
            <person name="Karvinen A."/>
            <person name="Nykanen H."/>
        </authorList>
    </citation>
    <scope>NUCLEOTIDE SEQUENCE [LARGE SCALE GENOMIC DNA]</scope>
    <source>
        <strain evidence="1">AMbin10</strain>
    </source>
</reference>
<dbReference type="InterPro" id="IPR045397">
    <property type="entry name" value="TumE-like"/>
</dbReference>
<evidence type="ECO:0000313" key="2">
    <source>
        <dbReference type="Proteomes" id="UP000249396"/>
    </source>
</evidence>
<dbReference type="Proteomes" id="UP000249396">
    <property type="component" value="Unassembled WGS sequence"/>
</dbReference>
<protein>
    <submittedName>
        <fullName evidence="1">Uncharacterized protein</fullName>
    </submittedName>
</protein>
<organism evidence="1 2">
    <name type="scientific">Candidatus Methylumidiphilus alinenensis</name>
    <dbReference type="NCBI Taxonomy" id="2202197"/>
    <lineage>
        <taxon>Bacteria</taxon>
        <taxon>Pseudomonadati</taxon>
        <taxon>Pseudomonadota</taxon>
        <taxon>Gammaproteobacteria</taxon>
        <taxon>Methylococcales</taxon>
        <taxon>Candidatus Methylumidiphilus</taxon>
    </lineage>
</organism>
<comment type="caution">
    <text evidence="1">The sequence shown here is derived from an EMBL/GenBank/DDBJ whole genome shotgun (WGS) entry which is preliminary data.</text>
</comment>
<dbReference type="Pfam" id="PF20126">
    <property type="entry name" value="TumE"/>
    <property type="match status" value="1"/>
</dbReference>
<proteinExistence type="predicted"/>
<dbReference type="EMBL" id="QJPH01000527">
    <property type="protein sequence ID" value="PZN71291.1"/>
    <property type="molecule type" value="Genomic_DNA"/>
</dbReference>
<sequence>MKARLLLDTKTVLSDGRIIQRKIWHLPEKNDDSVHGFKYSLYCGLNGKTIVRYDNEKGKGDHRHIGPYETEMPYSFVSLAKLLTDFAKDIETLSGTIE</sequence>
<dbReference type="AlphaFoldDB" id="A0A2W4QGD4"/>
<name>A0A2W4QGD4_9GAMM</name>
<gene>
    <name evidence="1" type="ORF">DM484_26680</name>
</gene>
<accession>A0A2W4QGD4</accession>